<accession>A0A3A6Q822</accession>
<evidence type="ECO:0000313" key="2">
    <source>
        <dbReference type="EMBL" id="RJX51146.1"/>
    </source>
</evidence>
<feature type="region of interest" description="Disordered" evidence="1">
    <location>
        <begin position="1"/>
        <end position="28"/>
    </location>
</feature>
<dbReference type="EMBL" id="QMDW01000003">
    <property type="protein sequence ID" value="RJX51146.1"/>
    <property type="molecule type" value="Genomic_DNA"/>
</dbReference>
<feature type="compositionally biased region" description="Low complexity" evidence="1">
    <location>
        <begin position="17"/>
        <end position="28"/>
    </location>
</feature>
<comment type="caution">
    <text evidence="2">The sequence shown here is derived from an EMBL/GenBank/DDBJ whole genome shotgun (WGS) entry which is preliminary data.</text>
</comment>
<sequence length="74" mass="7584">MTGGDDRATDVVDDTDAGTGSSTLVSTSVEVPVDPAAANSLNSTESAIYDGSLFETATILRRLTDACVESVMVN</sequence>
<dbReference type="AlphaFoldDB" id="A0A3A6Q822"/>
<keyword evidence="3" id="KW-1185">Reference proteome</keyword>
<evidence type="ECO:0000313" key="3">
    <source>
        <dbReference type="Proteomes" id="UP000281564"/>
    </source>
</evidence>
<feature type="compositionally biased region" description="Basic and acidic residues" evidence="1">
    <location>
        <begin position="1"/>
        <end position="10"/>
    </location>
</feature>
<name>A0A3A6Q822_9EURY</name>
<proteinExistence type="predicted"/>
<evidence type="ECO:0000256" key="1">
    <source>
        <dbReference type="SAM" id="MobiDB-lite"/>
    </source>
</evidence>
<protein>
    <submittedName>
        <fullName evidence="2">Uncharacterized protein</fullName>
    </submittedName>
</protein>
<reference evidence="2 3" key="1">
    <citation type="submission" date="2018-06" db="EMBL/GenBank/DDBJ databases">
        <title>Halonotius sp. F13-13 a new haloarchaeeon isolated from a solar saltern from Isla Cristina, Huelva, Spain.</title>
        <authorList>
            <person name="Duran-Viseras A."/>
            <person name="Sanchez-Porro C."/>
            <person name="Ventosa A."/>
        </authorList>
    </citation>
    <scope>NUCLEOTIDE SEQUENCE [LARGE SCALE GENOMIC DNA]</scope>
    <source>
        <strain evidence="2 3">CECT 7525</strain>
    </source>
</reference>
<organism evidence="2 3">
    <name type="scientific">Halonotius pteroides</name>
    <dbReference type="NCBI Taxonomy" id="268735"/>
    <lineage>
        <taxon>Archaea</taxon>
        <taxon>Methanobacteriati</taxon>
        <taxon>Methanobacteriota</taxon>
        <taxon>Stenosarchaea group</taxon>
        <taxon>Halobacteria</taxon>
        <taxon>Halobacteriales</taxon>
        <taxon>Haloferacaceae</taxon>
        <taxon>Halonotius</taxon>
    </lineage>
</organism>
<dbReference type="Proteomes" id="UP000281564">
    <property type="component" value="Unassembled WGS sequence"/>
</dbReference>
<gene>
    <name evidence="2" type="ORF">DP106_03420</name>
</gene>